<dbReference type="OrthoDB" id="10067219at2759"/>
<name>A0A8T2P9K2_9TELE</name>
<dbReference type="AlphaFoldDB" id="A0A8T2P9K2"/>
<accession>A0A8T2P9K2</accession>
<keyword evidence="2" id="KW-1185">Reference proteome</keyword>
<proteinExistence type="predicted"/>
<organism evidence="1 2">
    <name type="scientific">Albula glossodonta</name>
    <name type="common">roundjaw bonefish</name>
    <dbReference type="NCBI Taxonomy" id="121402"/>
    <lineage>
        <taxon>Eukaryota</taxon>
        <taxon>Metazoa</taxon>
        <taxon>Chordata</taxon>
        <taxon>Craniata</taxon>
        <taxon>Vertebrata</taxon>
        <taxon>Euteleostomi</taxon>
        <taxon>Actinopterygii</taxon>
        <taxon>Neopterygii</taxon>
        <taxon>Teleostei</taxon>
        <taxon>Albuliformes</taxon>
        <taxon>Albulidae</taxon>
        <taxon>Albula</taxon>
    </lineage>
</organism>
<evidence type="ECO:0000313" key="1">
    <source>
        <dbReference type="EMBL" id="KAG9348620.1"/>
    </source>
</evidence>
<dbReference type="EMBL" id="JAFBMS010000011">
    <property type="protein sequence ID" value="KAG9348620.1"/>
    <property type="molecule type" value="Genomic_DNA"/>
</dbReference>
<reference evidence="1" key="1">
    <citation type="thesis" date="2021" institute="BYU ScholarsArchive" country="Provo, UT, USA">
        <title>Applications of and Algorithms for Genome Assembly and Genomic Analyses with an Emphasis on Marine Teleosts.</title>
        <authorList>
            <person name="Pickett B.D."/>
        </authorList>
    </citation>
    <scope>NUCLEOTIDE SEQUENCE</scope>
    <source>
        <strain evidence="1">HI-2016</strain>
    </source>
</reference>
<protein>
    <submittedName>
        <fullName evidence="1">Uncharacterized protein</fullName>
    </submittedName>
</protein>
<comment type="caution">
    <text evidence="1">The sequence shown here is derived from an EMBL/GenBank/DDBJ whole genome shotgun (WGS) entry which is preliminary data.</text>
</comment>
<sequence>MKHIRGRKEISEALSVVSEDQSVFDCSYGVPHPPKTEMTASSASEYGQTVKLSPRVQQQDWIPQPAARVKIECNASHINSSRWVLLSKLQFVISHGPWSVSSSVDCCVCRS</sequence>
<evidence type="ECO:0000313" key="2">
    <source>
        <dbReference type="Proteomes" id="UP000824540"/>
    </source>
</evidence>
<gene>
    <name evidence="1" type="ORF">JZ751_002358</name>
</gene>
<dbReference type="Proteomes" id="UP000824540">
    <property type="component" value="Unassembled WGS sequence"/>
</dbReference>